<comment type="caution">
    <text evidence="3">The sequence shown here is derived from an EMBL/GenBank/DDBJ whole genome shotgun (WGS) entry which is preliminary data.</text>
</comment>
<proteinExistence type="predicted"/>
<gene>
    <name evidence="3" type="ORF">N0V89_010257</name>
</gene>
<dbReference type="EMBL" id="JAPEUX010000008">
    <property type="protein sequence ID" value="KAJ4346328.1"/>
    <property type="molecule type" value="Genomic_DNA"/>
</dbReference>
<dbReference type="AlphaFoldDB" id="A0A9W9C6D4"/>
<evidence type="ECO:0000256" key="1">
    <source>
        <dbReference type="SAM" id="Coils"/>
    </source>
</evidence>
<dbReference type="Gene3D" id="3.40.390.10">
    <property type="entry name" value="Collagenase (Catalytic Domain)"/>
    <property type="match status" value="1"/>
</dbReference>
<protein>
    <recommendedName>
        <fullName evidence="5">Peptidase metallopeptidase domain-containing protein</fullName>
    </recommendedName>
</protein>
<dbReference type="SUPFAM" id="SSF55486">
    <property type="entry name" value="Metalloproteases ('zincins'), catalytic domain"/>
    <property type="match status" value="1"/>
</dbReference>
<name>A0A9W9C6D4_9PLEO</name>
<feature type="signal peptide" evidence="2">
    <location>
        <begin position="1"/>
        <end position="21"/>
    </location>
</feature>
<dbReference type="GO" id="GO:0008237">
    <property type="term" value="F:metallopeptidase activity"/>
    <property type="evidence" value="ECO:0007669"/>
    <property type="project" value="InterPro"/>
</dbReference>
<evidence type="ECO:0000313" key="4">
    <source>
        <dbReference type="Proteomes" id="UP001140513"/>
    </source>
</evidence>
<reference evidence="3" key="1">
    <citation type="submission" date="2022-10" db="EMBL/GenBank/DDBJ databases">
        <title>Tapping the CABI collections for fungal endophytes: first genome assemblies for Collariella, Neodidymelliopsis, Ascochyta clinopodiicola, Didymella pomorum, Didymosphaeria variabile, Neocosmospora piperis and Neocucurbitaria cava.</title>
        <authorList>
            <person name="Hill R."/>
        </authorList>
    </citation>
    <scope>NUCLEOTIDE SEQUENCE</scope>
    <source>
        <strain evidence="3">IMI 356815</strain>
    </source>
</reference>
<keyword evidence="1" id="KW-0175">Coiled coil</keyword>
<dbReference type="GeneID" id="80913787"/>
<evidence type="ECO:0000256" key="2">
    <source>
        <dbReference type="SAM" id="SignalP"/>
    </source>
</evidence>
<dbReference type="RefSeq" id="XP_056066128.1">
    <property type="nucleotide sequence ID" value="XM_056219001.1"/>
</dbReference>
<feature type="chain" id="PRO_5040721521" description="Peptidase metallopeptidase domain-containing protein" evidence="2">
    <location>
        <begin position="22"/>
        <end position="405"/>
    </location>
</feature>
<dbReference type="InterPro" id="IPR024079">
    <property type="entry name" value="MetalloPept_cat_dom_sf"/>
</dbReference>
<keyword evidence="4" id="KW-1185">Reference proteome</keyword>
<evidence type="ECO:0000313" key="3">
    <source>
        <dbReference type="EMBL" id="KAJ4346328.1"/>
    </source>
</evidence>
<evidence type="ECO:0008006" key="5">
    <source>
        <dbReference type="Google" id="ProtNLM"/>
    </source>
</evidence>
<dbReference type="Proteomes" id="UP001140513">
    <property type="component" value="Unassembled WGS sequence"/>
</dbReference>
<organism evidence="3 4">
    <name type="scientific">Didymosphaeria variabile</name>
    <dbReference type="NCBI Taxonomy" id="1932322"/>
    <lineage>
        <taxon>Eukaryota</taxon>
        <taxon>Fungi</taxon>
        <taxon>Dikarya</taxon>
        <taxon>Ascomycota</taxon>
        <taxon>Pezizomycotina</taxon>
        <taxon>Dothideomycetes</taxon>
        <taxon>Pleosporomycetidae</taxon>
        <taxon>Pleosporales</taxon>
        <taxon>Massarineae</taxon>
        <taxon>Didymosphaeriaceae</taxon>
        <taxon>Didymosphaeria</taxon>
    </lineage>
</organism>
<keyword evidence="2" id="KW-0732">Signal</keyword>
<accession>A0A9W9C6D4</accession>
<dbReference type="OrthoDB" id="291007at2759"/>
<feature type="coiled-coil region" evidence="1">
    <location>
        <begin position="234"/>
        <end position="268"/>
    </location>
</feature>
<sequence>MYLSPIFIISFLLASAEFVLGGSRFFEAKAPNKRTNPSPNYVTTETLNATSQLARRGISIKNLPGDDGAPRLWPNRKIRYCYDDKDPDAVVRGLCHQAIEAWAVLRDQHGFSYEEVTDAECESQRKTVLRIYYNSEGRLASTLGIPPINEAANRKDPENAIEGPLSHLSDMEGIGQDDITANVAHELGHVWGLYHEHQNPHYWKVTSGDVGWSFPTKTDADVRFQTNKFNCQNLKDYDVARARVQEKIDKMVEEIAKLQDQEKIKQKTKEKGDLETELSRLCVSQVVAAKHRFSAAEWIPLANTVNVEMDDQFDPDSLMMYPSGAGGKGLSDDRLVVMSYQDGSPIPNRLAPSAMDYSRLIALYGTTAATTPGTVHTSKSSKLRNLFKSSRNKNKRAGDTAAGLC</sequence>